<sequence length="545" mass="62015">MPMVSFQVAVFRFRRAINQFRYWRIVIALCLFGLITYPFAPSLFSSDSPDFSQLAKPTPLSKPAPQQLWSYISEYAAAHEELHKRADEEVETMGGRASLATNGAWEWIAAERHTRAPSAGGLSDQGAKASFRTNLRPDKQYHMGFLTSGWNNQVMDTCNSIYVSVLARRIPILPAFEPHHEHLGGHVTTVAVGEIFDLSFLSSALRNQPIIEAHELKIGERQSPRLQSVKRSKPGTGRFREEEADLIHAEQDIVPETLGCWRFKNAGTWPYLPFKSMTVKYTPVPREISYKNSLEHPSIYGVADLLRTYHTGKIPEDSLDQLGGVPAAVPPDQQVSCLDFSYFLQTKPKGGGLHDEWRSGEGVWHHVGQYMRFQPGLIKVVEDFVRHTLGVAWDQPVPLYMGVHIRRGDFNNWYKDITQRQWAHRISQVLQDARDTMGVTIEHVLITTDEDDEAWLGPLRNYGFKIIEHKSSKTVERLDQWFPTIIDTVLLSSGKAFLGVGASTMSILAMRRVIDWHSGIGHMFYDHDHRVPEDWTWHLNDFITG</sequence>
<dbReference type="GO" id="GO:0016740">
    <property type="term" value="F:transferase activity"/>
    <property type="evidence" value="ECO:0007669"/>
    <property type="project" value="UniProtKB-KW"/>
</dbReference>
<keyword evidence="3" id="KW-0119">Carbohydrate metabolism</keyword>
<keyword evidence="4" id="KW-1133">Transmembrane helix</keyword>
<organism evidence="5 6">
    <name type="scientific">Dioszegia hungarica</name>
    <dbReference type="NCBI Taxonomy" id="4972"/>
    <lineage>
        <taxon>Eukaryota</taxon>
        <taxon>Fungi</taxon>
        <taxon>Dikarya</taxon>
        <taxon>Basidiomycota</taxon>
        <taxon>Agaricomycotina</taxon>
        <taxon>Tremellomycetes</taxon>
        <taxon>Tremellales</taxon>
        <taxon>Bulleribasidiaceae</taxon>
        <taxon>Dioszegia</taxon>
    </lineage>
</organism>
<evidence type="ECO:0000256" key="4">
    <source>
        <dbReference type="SAM" id="Phobius"/>
    </source>
</evidence>
<dbReference type="EMBL" id="JAKWFO010000008">
    <property type="protein sequence ID" value="KAI9633688.1"/>
    <property type="molecule type" value="Genomic_DNA"/>
</dbReference>
<dbReference type="Gene3D" id="3.40.50.11350">
    <property type="match status" value="1"/>
</dbReference>
<keyword evidence="6" id="KW-1185">Reference proteome</keyword>
<dbReference type="RefSeq" id="XP_052943465.1">
    <property type="nucleotide sequence ID" value="XM_053090052.1"/>
</dbReference>
<evidence type="ECO:0000256" key="2">
    <source>
        <dbReference type="ARBA" id="ARBA00023253"/>
    </source>
</evidence>
<proteinExistence type="predicted"/>
<dbReference type="InterPro" id="IPR019378">
    <property type="entry name" value="GDP-Fuc_O-FucTrfase"/>
</dbReference>
<comment type="caution">
    <text evidence="5">The sequence shown here is derived from an EMBL/GenBank/DDBJ whole genome shotgun (WGS) entry which is preliminary data.</text>
</comment>
<evidence type="ECO:0000256" key="1">
    <source>
        <dbReference type="ARBA" id="ARBA00022679"/>
    </source>
</evidence>
<gene>
    <name evidence="5" type="ORF">MKK02DRAFT_38346</name>
</gene>
<feature type="transmembrane region" description="Helical" evidence="4">
    <location>
        <begin position="21"/>
        <end position="40"/>
    </location>
</feature>
<dbReference type="AlphaFoldDB" id="A0AA38LSV2"/>
<dbReference type="Pfam" id="PF10250">
    <property type="entry name" value="O-FucT"/>
    <property type="match status" value="1"/>
</dbReference>
<dbReference type="GeneID" id="77729257"/>
<dbReference type="Proteomes" id="UP001164286">
    <property type="component" value="Unassembled WGS sequence"/>
</dbReference>
<evidence type="ECO:0000313" key="6">
    <source>
        <dbReference type="Proteomes" id="UP001164286"/>
    </source>
</evidence>
<keyword evidence="1" id="KW-0808">Transferase</keyword>
<dbReference type="CDD" id="cd11296">
    <property type="entry name" value="O-FucT_like"/>
    <property type="match status" value="1"/>
</dbReference>
<protein>
    <submittedName>
        <fullName evidence="5">Uncharacterized protein</fullName>
    </submittedName>
</protein>
<dbReference type="GO" id="GO:0006004">
    <property type="term" value="P:fucose metabolic process"/>
    <property type="evidence" value="ECO:0007669"/>
    <property type="project" value="UniProtKB-KW"/>
</dbReference>
<keyword evidence="4" id="KW-0472">Membrane</keyword>
<evidence type="ECO:0000256" key="3">
    <source>
        <dbReference type="ARBA" id="ARBA00023277"/>
    </source>
</evidence>
<accession>A0AA38LSV2</accession>
<keyword evidence="2" id="KW-0294">Fucose metabolism</keyword>
<keyword evidence="4" id="KW-0812">Transmembrane</keyword>
<reference evidence="5" key="1">
    <citation type="journal article" date="2022" name="G3 (Bethesda)">
        <title>High quality genome of the basidiomycete yeast Dioszegia hungarica PDD-24b-2 isolated from cloud water.</title>
        <authorList>
            <person name="Jarrige D."/>
            <person name="Haridas S."/>
            <person name="Bleykasten-Grosshans C."/>
            <person name="Joly M."/>
            <person name="Nadalig T."/>
            <person name="Sancelme M."/>
            <person name="Vuilleumier S."/>
            <person name="Grigoriev I.V."/>
            <person name="Amato P."/>
            <person name="Bringel F."/>
        </authorList>
    </citation>
    <scope>NUCLEOTIDE SEQUENCE</scope>
    <source>
        <strain evidence="5">PDD-24b-2</strain>
    </source>
</reference>
<evidence type="ECO:0000313" key="5">
    <source>
        <dbReference type="EMBL" id="KAI9633688.1"/>
    </source>
</evidence>
<name>A0AA38LSV2_9TREE</name>